<dbReference type="SUPFAM" id="SSF51735">
    <property type="entry name" value="NAD(P)-binding Rossmann-fold domains"/>
    <property type="match status" value="1"/>
</dbReference>
<evidence type="ECO:0000313" key="2">
    <source>
        <dbReference type="EMBL" id="MDC8785817.1"/>
    </source>
</evidence>
<sequence>MSKSATIAILGGAGMMGQGIIRDLLSERAIIDIAEIKLFDSNREQMTALSRELNDARLTLCELDVCDAQALAQSLRGVDICVNSIPTLAGFQMDIFAAALAAKVDYVDLGGLGTYTVKQLEWHERFCAAGAVAVLGVGADPGMSNVICRAVADQLDEIDSIKLYWAATLSGPENPVLVPPYSVSTVLAEYAHPCIQFLDGRHVECAPQTGVEVIDLPQPWGRCEFMYSIHSEQLTVPLAEGIREKGIKEFTWKLHLPKREHEAWVGLVKAGFGDFDRPVDINGVAVRPLDVLNAVISRNISEKATLIPAQKSSEIHFAIGRGRVDGRPATVRCEVIVHPDPMYAGYVDAATSMNASIAVQLMLRDPRRPGVYAPEGYFNVDAYFEESRKRKFAISLTRELA</sequence>
<comment type="caution">
    <text evidence="2">The sequence shown here is derived from an EMBL/GenBank/DDBJ whole genome shotgun (WGS) entry which is preliminary data.</text>
</comment>
<dbReference type="RefSeq" id="WP_273596931.1">
    <property type="nucleotide sequence ID" value="NZ_JAQQXS010000009.1"/>
</dbReference>
<evidence type="ECO:0000313" key="3">
    <source>
        <dbReference type="Proteomes" id="UP001219862"/>
    </source>
</evidence>
<gene>
    <name evidence="2" type="ORF">PRZ01_11495</name>
</gene>
<name>A0ABT5KSI8_9BURK</name>
<keyword evidence="3" id="KW-1185">Reference proteome</keyword>
<dbReference type="Gene3D" id="3.40.50.720">
    <property type="entry name" value="NAD(P)-binding Rossmann-like Domain"/>
    <property type="match status" value="1"/>
</dbReference>
<dbReference type="PANTHER" id="PTHR43796:SF2">
    <property type="entry name" value="CARBOXYNORSPERMIDINE SYNTHASE"/>
    <property type="match status" value="1"/>
</dbReference>
<proteinExistence type="predicted"/>
<dbReference type="Gene3D" id="3.30.360.10">
    <property type="entry name" value="Dihydrodipicolinate Reductase, domain 2"/>
    <property type="match status" value="1"/>
</dbReference>
<dbReference type="EMBL" id="JAQQXS010000009">
    <property type="protein sequence ID" value="MDC8785817.1"/>
    <property type="molecule type" value="Genomic_DNA"/>
</dbReference>
<feature type="domain" description="Saccharopine dehydrogenase NADP binding" evidence="1">
    <location>
        <begin position="7"/>
        <end position="134"/>
    </location>
</feature>
<dbReference type="InterPro" id="IPR005097">
    <property type="entry name" value="Sacchrp_dh_NADP-bd"/>
</dbReference>
<dbReference type="InterPro" id="IPR036291">
    <property type="entry name" value="NAD(P)-bd_dom_sf"/>
</dbReference>
<evidence type="ECO:0000259" key="1">
    <source>
        <dbReference type="Pfam" id="PF03435"/>
    </source>
</evidence>
<protein>
    <submittedName>
        <fullName evidence="2">Saccharopine dehydrogenase NADP-binding domain-containing protein</fullName>
    </submittedName>
</protein>
<reference evidence="2 3" key="1">
    <citation type="submission" date="2022-10" db="EMBL/GenBank/DDBJ databases">
        <title>paucibacter sp. hw8 Genome sequencing.</title>
        <authorList>
            <person name="Park S."/>
        </authorList>
    </citation>
    <scope>NUCLEOTIDE SEQUENCE [LARGE SCALE GENOMIC DNA]</scope>
    <source>
        <strain evidence="3">hw8</strain>
    </source>
</reference>
<accession>A0ABT5KSI8</accession>
<dbReference type="PANTHER" id="PTHR43796">
    <property type="entry name" value="CARBOXYNORSPERMIDINE SYNTHASE"/>
    <property type="match status" value="1"/>
</dbReference>
<dbReference type="Pfam" id="PF03435">
    <property type="entry name" value="Sacchrp_dh_NADP"/>
    <property type="match status" value="1"/>
</dbReference>
<dbReference type="Proteomes" id="UP001219862">
    <property type="component" value="Unassembled WGS sequence"/>
</dbReference>
<organism evidence="2 3">
    <name type="scientific">Roseateles koreensis</name>
    <dbReference type="NCBI Taxonomy" id="2987526"/>
    <lineage>
        <taxon>Bacteria</taxon>
        <taxon>Pseudomonadati</taxon>
        <taxon>Pseudomonadota</taxon>
        <taxon>Betaproteobacteria</taxon>
        <taxon>Burkholderiales</taxon>
        <taxon>Sphaerotilaceae</taxon>
        <taxon>Roseateles</taxon>
    </lineage>
</organism>